<feature type="region of interest" description="Disordered" evidence="1">
    <location>
        <begin position="1"/>
        <end position="40"/>
    </location>
</feature>
<dbReference type="AlphaFoldDB" id="A0A9W4H1R3"/>
<dbReference type="InterPro" id="IPR023214">
    <property type="entry name" value="HAD_sf"/>
</dbReference>
<feature type="compositionally biased region" description="Polar residues" evidence="1">
    <location>
        <begin position="1"/>
        <end position="20"/>
    </location>
</feature>
<organism evidence="2 3">
    <name type="scientific">Actinacidiphila bryophytorum</name>
    <dbReference type="NCBI Taxonomy" id="1436133"/>
    <lineage>
        <taxon>Bacteria</taxon>
        <taxon>Bacillati</taxon>
        <taxon>Actinomycetota</taxon>
        <taxon>Actinomycetes</taxon>
        <taxon>Kitasatosporales</taxon>
        <taxon>Streptomycetaceae</taxon>
        <taxon>Actinacidiphila</taxon>
    </lineage>
</organism>
<dbReference type="Gene3D" id="3.40.50.1000">
    <property type="entry name" value="HAD superfamily/HAD-like"/>
    <property type="match status" value="1"/>
</dbReference>
<evidence type="ECO:0000313" key="3">
    <source>
        <dbReference type="Proteomes" id="UP001153328"/>
    </source>
</evidence>
<comment type="caution">
    <text evidence="2">The sequence shown here is derived from an EMBL/GenBank/DDBJ whole genome shotgun (WGS) entry which is preliminary data.</text>
</comment>
<accession>A0A9W4H1R3</accession>
<evidence type="ECO:0008006" key="4">
    <source>
        <dbReference type="Google" id="ProtNLM"/>
    </source>
</evidence>
<dbReference type="EMBL" id="CAJVAX010000017">
    <property type="protein sequence ID" value="CAG7643500.1"/>
    <property type="molecule type" value="Genomic_DNA"/>
</dbReference>
<dbReference type="SUPFAM" id="SSF56784">
    <property type="entry name" value="HAD-like"/>
    <property type="match status" value="1"/>
</dbReference>
<evidence type="ECO:0000313" key="2">
    <source>
        <dbReference type="EMBL" id="CAG7643500.1"/>
    </source>
</evidence>
<reference evidence="2" key="1">
    <citation type="submission" date="2021-06" db="EMBL/GenBank/DDBJ databases">
        <authorList>
            <person name="Arsene-Ploetze F."/>
        </authorList>
    </citation>
    <scope>NUCLEOTIDE SEQUENCE</scope>
    <source>
        <strain evidence="2">SBRY1</strain>
    </source>
</reference>
<proteinExistence type="predicted"/>
<dbReference type="InterPro" id="IPR036412">
    <property type="entry name" value="HAD-like_sf"/>
</dbReference>
<dbReference type="Proteomes" id="UP001153328">
    <property type="component" value="Unassembled WGS sequence"/>
</dbReference>
<gene>
    <name evidence="2" type="ORF">SBRY_30827</name>
</gene>
<evidence type="ECO:0000256" key="1">
    <source>
        <dbReference type="SAM" id="MobiDB-lite"/>
    </source>
</evidence>
<keyword evidence="3" id="KW-1185">Reference proteome</keyword>
<protein>
    <recommendedName>
        <fullName evidence="4">HAD family hydrolase</fullName>
    </recommendedName>
</protein>
<sequence length="218" mass="23477">MRSSRRGGTTARLSRSSCPASTWRRRGSDGWSRRSPSGSERTTCIRMCDRRCQLCVKPGCGLASPAIRRSVPLGALRALDLPADLIATSDDWGASKPDVALFEPVIKAAPAAPGEILYVGNGLDNDIVPAAQTGMLTALIRRGPRGVIQQHDPAAETVATMRRRLSCRAAGARRAVQRDGRELRLSSWSSESVTGSRFLRWKPKEVSAVGAAALRSQL</sequence>
<name>A0A9W4H1R3_9ACTN</name>